<evidence type="ECO:0000256" key="2">
    <source>
        <dbReference type="ARBA" id="ARBA00022723"/>
    </source>
</evidence>
<dbReference type="CDD" id="cd12148">
    <property type="entry name" value="fungal_TF_MHR"/>
    <property type="match status" value="1"/>
</dbReference>
<proteinExistence type="predicted"/>
<feature type="compositionally biased region" description="Polar residues" evidence="8">
    <location>
        <begin position="312"/>
        <end position="328"/>
    </location>
</feature>
<protein>
    <recommendedName>
        <fullName evidence="9">C2H2-type domain-containing protein</fullName>
    </recommendedName>
</protein>
<feature type="region of interest" description="Disordered" evidence="8">
    <location>
        <begin position="1"/>
        <end position="112"/>
    </location>
</feature>
<dbReference type="GO" id="GO:0000785">
    <property type="term" value="C:chromatin"/>
    <property type="evidence" value="ECO:0007669"/>
    <property type="project" value="TreeGrafter"/>
</dbReference>
<keyword evidence="5" id="KW-0862">Zinc</keyword>
<dbReference type="AlphaFoldDB" id="A0A6A6WL92"/>
<dbReference type="InterPro" id="IPR036236">
    <property type="entry name" value="Znf_C2H2_sf"/>
</dbReference>
<evidence type="ECO:0000256" key="1">
    <source>
        <dbReference type="ARBA" id="ARBA00004123"/>
    </source>
</evidence>
<dbReference type="GO" id="GO:0008270">
    <property type="term" value="F:zinc ion binding"/>
    <property type="evidence" value="ECO:0007669"/>
    <property type="project" value="UniProtKB-KW"/>
</dbReference>
<keyword evidence="2" id="KW-0479">Metal-binding</keyword>
<evidence type="ECO:0000259" key="9">
    <source>
        <dbReference type="PROSITE" id="PS50157"/>
    </source>
</evidence>
<dbReference type="InterPro" id="IPR051059">
    <property type="entry name" value="VerF-like"/>
</dbReference>
<evidence type="ECO:0000256" key="3">
    <source>
        <dbReference type="ARBA" id="ARBA00022737"/>
    </source>
</evidence>
<dbReference type="PANTHER" id="PTHR40626:SF12">
    <property type="entry name" value="RFEC"/>
    <property type="match status" value="1"/>
</dbReference>
<dbReference type="GO" id="GO:0005634">
    <property type="term" value="C:nucleus"/>
    <property type="evidence" value="ECO:0007669"/>
    <property type="project" value="UniProtKB-SubCell"/>
</dbReference>
<comment type="subcellular location">
    <subcellularLocation>
        <location evidence="1">Nucleus</location>
    </subcellularLocation>
</comment>
<dbReference type="InterPro" id="IPR007219">
    <property type="entry name" value="XnlR_reg_dom"/>
</dbReference>
<dbReference type="Pfam" id="PF04082">
    <property type="entry name" value="Fungal_trans"/>
    <property type="match status" value="1"/>
</dbReference>
<dbReference type="SUPFAM" id="SSF57667">
    <property type="entry name" value="beta-beta-alpha zinc fingers"/>
    <property type="match status" value="1"/>
</dbReference>
<feature type="compositionally biased region" description="Polar residues" evidence="8">
    <location>
        <begin position="366"/>
        <end position="377"/>
    </location>
</feature>
<feature type="domain" description="C2H2-type" evidence="9">
    <location>
        <begin position="218"/>
        <end position="248"/>
    </location>
</feature>
<name>A0A6A6WL92_9PEZI</name>
<dbReference type="PANTHER" id="PTHR40626">
    <property type="entry name" value="MIP31509P"/>
    <property type="match status" value="1"/>
</dbReference>
<feature type="domain" description="C2H2-type" evidence="9">
    <location>
        <begin position="190"/>
        <end position="217"/>
    </location>
</feature>
<dbReference type="GO" id="GO:0006351">
    <property type="term" value="P:DNA-templated transcription"/>
    <property type="evidence" value="ECO:0007669"/>
    <property type="project" value="InterPro"/>
</dbReference>
<accession>A0A6A6WL92</accession>
<dbReference type="GO" id="GO:0000981">
    <property type="term" value="F:DNA-binding transcription factor activity, RNA polymerase II-specific"/>
    <property type="evidence" value="ECO:0007669"/>
    <property type="project" value="InterPro"/>
</dbReference>
<dbReference type="Proteomes" id="UP000799437">
    <property type="component" value="Unassembled WGS sequence"/>
</dbReference>
<dbReference type="GeneID" id="54489706"/>
<keyword evidence="3" id="KW-0677">Repeat</keyword>
<keyword evidence="11" id="KW-1185">Reference proteome</keyword>
<evidence type="ECO:0000256" key="6">
    <source>
        <dbReference type="ARBA" id="ARBA00023242"/>
    </source>
</evidence>
<dbReference type="OrthoDB" id="9439903at2759"/>
<dbReference type="Gene3D" id="3.30.160.60">
    <property type="entry name" value="Classic Zinc Finger"/>
    <property type="match status" value="2"/>
</dbReference>
<evidence type="ECO:0000256" key="5">
    <source>
        <dbReference type="ARBA" id="ARBA00022833"/>
    </source>
</evidence>
<reference evidence="10" key="1">
    <citation type="journal article" date="2020" name="Stud. Mycol.">
        <title>101 Dothideomycetes genomes: a test case for predicting lifestyles and emergence of pathogens.</title>
        <authorList>
            <person name="Haridas S."/>
            <person name="Albert R."/>
            <person name="Binder M."/>
            <person name="Bloem J."/>
            <person name="Labutti K."/>
            <person name="Salamov A."/>
            <person name="Andreopoulos B."/>
            <person name="Baker S."/>
            <person name="Barry K."/>
            <person name="Bills G."/>
            <person name="Bluhm B."/>
            <person name="Cannon C."/>
            <person name="Castanera R."/>
            <person name="Culley D."/>
            <person name="Daum C."/>
            <person name="Ezra D."/>
            <person name="Gonzalez J."/>
            <person name="Henrissat B."/>
            <person name="Kuo A."/>
            <person name="Liang C."/>
            <person name="Lipzen A."/>
            <person name="Lutzoni F."/>
            <person name="Magnuson J."/>
            <person name="Mondo S."/>
            <person name="Nolan M."/>
            <person name="Ohm R."/>
            <person name="Pangilinan J."/>
            <person name="Park H.-J."/>
            <person name="Ramirez L."/>
            <person name="Alfaro M."/>
            <person name="Sun H."/>
            <person name="Tritt A."/>
            <person name="Yoshinaga Y."/>
            <person name="Zwiers L.-H."/>
            <person name="Turgeon B."/>
            <person name="Goodwin S."/>
            <person name="Spatafora J."/>
            <person name="Crous P."/>
            <person name="Grigoriev I."/>
        </authorList>
    </citation>
    <scope>NUCLEOTIDE SEQUENCE</scope>
    <source>
        <strain evidence="10">CBS 121739</strain>
    </source>
</reference>
<dbReference type="EMBL" id="ML996565">
    <property type="protein sequence ID" value="KAF2762975.1"/>
    <property type="molecule type" value="Genomic_DNA"/>
</dbReference>
<keyword evidence="4 7" id="KW-0863">Zinc-finger</keyword>
<dbReference type="FunFam" id="3.30.160.60:FF:000100">
    <property type="entry name" value="Zinc finger 45-like"/>
    <property type="match status" value="1"/>
</dbReference>
<dbReference type="SMART" id="SM00355">
    <property type="entry name" value="ZnF_C2H2"/>
    <property type="match status" value="2"/>
</dbReference>
<dbReference type="InterPro" id="IPR013087">
    <property type="entry name" value="Znf_C2H2_type"/>
</dbReference>
<feature type="region of interest" description="Disordered" evidence="8">
    <location>
        <begin position="300"/>
        <end position="462"/>
    </location>
</feature>
<evidence type="ECO:0000256" key="4">
    <source>
        <dbReference type="ARBA" id="ARBA00022771"/>
    </source>
</evidence>
<feature type="compositionally biased region" description="Low complexity" evidence="8">
    <location>
        <begin position="83"/>
        <end position="101"/>
    </location>
</feature>
<organism evidence="10 11">
    <name type="scientific">Pseudovirgaria hyperparasitica</name>
    <dbReference type="NCBI Taxonomy" id="470096"/>
    <lineage>
        <taxon>Eukaryota</taxon>
        <taxon>Fungi</taxon>
        <taxon>Dikarya</taxon>
        <taxon>Ascomycota</taxon>
        <taxon>Pezizomycotina</taxon>
        <taxon>Dothideomycetes</taxon>
        <taxon>Dothideomycetes incertae sedis</taxon>
        <taxon>Acrospermales</taxon>
        <taxon>Acrospermaceae</taxon>
        <taxon>Pseudovirgaria</taxon>
    </lineage>
</organism>
<dbReference type="PROSITE" id="PS00028">
    <property type="entry name" value="ZINC_FINGER_C2H2_1"/>
    <property type="match status" value="1"/>
</dbReference>
<feature type="compositionally biased region" description="Polar residues" evidence="8">
    <location>
        <begin position="398"/>
        <end position="413"/>
    </location>
</feature>
<feature type="region of interest" description="Disordered" evidence="8">
    <location>
        <begin position="165"/>
        <end position="185"/>
    </location>
</feature>
<feature type="region of interest" description="Disordered" evidence="8">
    <location>
        <begin position="824"/>
        <end position="868"/>
    </location>
</feature>
<keyword evidence="6" id="KW-0539">Nucleus</keyword>
<feature type="compositionally biased region" description="Polar residues" evidence="8">
    <location>
        <begin position="846"/>
        <end position="859"/>
    </location>
</feature>
<dbReference type="RefSeq" id="XP_033605426.1">
    <property type="nucleotide sequence ID" value="XM_033748652.1"/>
</dbReference>
<feature type="compositionally biased region" description="Polar residues" evidence="8">
    <location>
        <begin position="55"/>
        <end position="65"/>
    </location>
</feature>
<feature type="compositionally biased region" description="Polar residues" evidence="8">
    <location>
        <begin position="8"/>
        <end position="18"/>
    </location>
</feature>
<dbReference type="PROSITE" id="PS50157">
    <property type="entry name" value="ZINC_FINGER_C2H2_2"/>
    <property type="match status" value="2"/>
</dbReference>
<sequence>MDDHYRSNGVQPQNNYGTPGSMHTLPPLNGSNQYPPMYGQQGPGSNPQTPLPPHTTGSSAGSIPSMSAHPPLRPLQPSIGSMTYPPYSSAQSSPYPTSTAPGQQIAPAPMSGGPMQELRPMPPNQLAMPHYGGHALMSQQQHMGNQQDQEPIHVVGQQGRRGVLPTVPGRTPPSAGKPATNPTKNADNKFECPHCNKTYLHLKHLKRHLLRHTGERPYQCHLCKDTFSRSDILKRHFQKCSIRRGNPTGANHLAHSQSHLRRNRPSGTSGEQNFVPGMPNMPFTSAGYGNSVPGMAPIANGQPGYNGMDSLSARTSRSNSLIRPTDSLNDTRRNMPGMEMSNSRGHYDDFRGAGAMGSNMGHPSSGYATPQSSTQVHQPYGLNQKPSSAELRGVAVKSESSSPAHYNRNQPSRFNAPGPQQPWSQYHGEGSDNHYQPNVTSAPPGLKVESNQSHSYAEGDYGTPSNEGLFNTLYPGSSSFNEPPAMNDNWLFASDPLPNKVESLISLCYPDTNNLPQDDVLGRQRLKELFTVENVKHFIQHSINYHTHWPMIHLPTYDPARSSDRLVLSIITLGSAWSDRLSHPEVRWLMDVIRCAIYRSSPVIQLLNNSQSSPRGSDIDLEELQALVILNSLFIWHGDVHQRKLGREEVPTLRRIAQQMDLFSVFGVKDSRHSALHRRHSLNDPPLSPWSWDTWLAQEKRIRTLYLIFLIDAAMVIFFNAKASFDIFELRVPLPADDAAWDAQNATECADALGIHGPAAQARNVTGSRRKQQVYLHDALMLLLQNTYDFVPNTTNAYGKFILIHGLHNHLNNIQRQEQNGKLSYSLPASGASTPMSQRDWVASDGQPSTSGRGTSSPATPVDGPTTLHLSANPHLKTMHMALEKWKMTWDSDIVRQYPPNKDIHRVGFCRDAVPFYYLASIFLRVRAEHWHVPADEQFAHAFAMLKQAGKFQDAHGGSVASMDDRYGMDALTQNVSMLFSRVSQSEQTLPSIANSLHPRMM</sequence>
<evidence type="ECO:0000256" key="7">
    <source>
        <dbReference type="PROSITE-ProRule" id="PRU00042"/>
    </source>
</evidence>
<evidence type="ECO:0000313" key="11">
    <source>
        <dbReference type="Proteomes" id="UP000799437"/>
    </source>
</evidence>
<gene>
    <name evidence="10" type="ORF">EJ05DRAFT_516422</name>
</gene>
<evidence type="ECO:0000313" key="10">
    <source>
        <dbReference type="EMBL" id="KAF2762975.1"/>
    </source>
</evidence>
<evidence type="ECO:0000256" key="8">
    <source>
        <dbReference type="SAM" id="MobiDB-lite"/>
    </source>
</evidence>
<feature type="region of interest" description="Disordered" evidence="8">
    <location>
        <begin position="243"/>
        <end position="281"/>
    </location>
</feature>
<dbReference type="GO" id="GO:0000978">
    <property type="term" value="F:RNA polymerase II cis-regulatory region sequence-specific DNA binding"/>
    <property type="evidence" value="ECO:0007669"/>
    <property type="project" value="InterPro"/>
</dbReference>